<accession>A0A382G0U4</accession>
<evidence type="ECO:0000313" key="1">
    <source>
        <dbReference type="EMBL" id="SVB68183.1"/>
    </source>
</evidence>
<dbReference type="EMBL" id="UINC01052635">
    <property type="protein sequence ID" value="SVB68183.1"/>
    <property type="molecule type" value="Genomic_DNA"/>
</dbReference>
<gene>
    <name evidence="1" type="ORF">METZ01_LOCUS221037</name>
</gene>
<protein>
    <submittedName>
        <fullName evidence="1">Uncharacterized protein</fullName>
    </submittedName>
</protein>
<organism evidence="1">
    <name type="scientific">marine metagenome</name>
    <dbReference type="NCBI Taxonomy" id="408172"/>
    <lineage>
        <taxon>unclassified sequences</taxon>
        <taxon>metagenomes</taxon>
        <taxon>ecological metagenomes</taxon>
    </lineage>
</organism>
<proteinExistence type="predicted"/>
<sequence>MIVQKPGMHKSVSHNLTLVKCLLEAGIANSKDKVLFLLLS</sequence>
<reference evidence="1" key="1">
    <citation type="submission" date="2018-05" db="EMBL/GenBank/DDBJ databases">
        <authorList>
            <person name="Lanie J.A."/>
            <person name="Ng W.-L."/>
            <person name="Kazmierczak K.M."/>
            <person name="Andrzejewski T.M."/>
            <person name="Davidsen T.M."/>
            <person name="Wayne K.J."/>
            <person name="Tettelin H."/>
            <person name="Glass J.I."/>
            <person name="Rusch D."/>
            <person name="Podicherti R."/>
            <person name="Tsui H.-C.T."/>
            <person name="Winkler M.E."/>
        </authorList>
    </citation>
    <scope>NUCLEOTIDE SEQUENCE</scope>
</reference>
<dbReference type="AlphaFoldDB" id="A0A382G0U4"/>
<name>A0A382G0U4_9ZZZZ</name>